<comment type="caution">
    <text evidence="1">The sequence shown here is derived from an EMBL/GenBank/DDBJ whole genome shotgun (WGS) entry which is preliminary data.</text>
</comment>
<sequence>MAIDIQTVRTTFNEKMKNILTSKRYDNNSFLSTKDYNDVIEQVKKSKMCLKTVGEAKTMKDYRVVRIGRTPYEAMFGCTARIGLMSSNLPNDEIKEVITEEDLEKITNEPITEEDVIGNEIIEIVEKNSELGT</sequence>
<evidence type="ECO:0000313" key="2">
    <source>
        <dbReference type="Proteomes" id="UP001160148"/>
    </source>
</evidence>
<protein>
    <submittedName>
        <fullName evidence="1">Uncharacterized protein</fullName>
    </submittedName>
</protein>
<organism evidence="1 2">
    <name type="scientific">Macrosiphum euphorbiae</name>
    <name type="common">potato aphid</name>
    <dbReference type="NCBI Taxonomy" id="13131"/>
    <lineage>
        <taxon>Eukaryota</taxon>
        <taxon>Metazoa</taxon>
        <taxon>Ecdysozoa</taxon>
        <taxon>Arthropoda</taxon>
        <taxon>Hexapoda</taxon>
        <taxon>Insecta</taxon>
        <taxon>Pterygota</taxon>
        <taxon>Neoptera</taxon>
        <taxon>Paraneoptera</taxon>
        <taxon>Hemiptera</taxon>
        <taxon>Sternorrhyncha</taxon>
        <taxon>Aphidomorpha</taxon>
        <taxon>Aphidoidea</taxon>
        <taxon>Aphididae</taxon>
        <taxon>Macrosiphini</taxon>
        <taxon>Macrosiphum</taxon>
    </lineage>
</organism>
<dbReference type="Proteomes" id="UP001160148">
    <property type="component" value="Unassembled WGS sequence"/>
</dbReference>
<accession>A0AAV0VGN0</accession>
<dbReference type="EMBL" id="CARXXK010000001">
    <property type="protein sequence ID" value="CAI6343323.1"/>
    <property type="molecule type" value="Genomic_DNA"/>
</dbReference>
<dbReference type="AlphaFoldDB" id="A0AAV0VGN0"/>
<name>A0AAV0VGN0_9HEMI</name>
<reference evidence="1 2" key="1">
    <citation type="submission" date="2023-01" db="EMBL/GenBank/DDBJ databases">
        <authorList>
            <person name="Whitehead M."/>
        </authorList>
    </citation>
    <scope>NUCLEOTIDE SEQUENCE [LARGE SCALE GENOMIC DNA]</scope>
</reference>
<evidence type="ECO:0000313" key="1">
    <source>
        <dbReference type="EMBL" id="CAI6343323.1"/>
    </source>
</evidence>
<keyword evidence="2" id="KW-1185">Reference proteome</keyword>
<gene>
    <name evidence="1" type="ORF">MEUPH1_LOCUS607</name>
</gene>
<proteinExistence type="predicted"/>